<evidence type="ECO:0000256" key="5">
    <source>
        <dbReference type="ARBA" id="ARBA00022679"/>
    </source>
</evidence>
<dbReference type="GO" id="GO:0046872">
    <property type="term" value="F:metal ion binding"/>
    <property type="evidence" value="ECO:0007669"/>
    <property type="project" value="UniProtKB-KW"/>
</dbReference>
<dbReference type="PROSITE" id="PS00793">
    <property type="entry name" value="DHPS_2"/>
    <property type="match status" value="1"/>
</dbReference>
<dbReference type="SUPFAM" id="SSF51717">
    <property type="entry name" value="Dihydropteroate synthetase-like"/>
    <property type="match status" value="1"/>
</dbReference>
<dbReference type="EMBL" id="FWZT01000025">
    <property type="protein sequence ID" value="SMF69892.1"/>
    <property type="molecule type" value="Genomic_DNA"/>
</dbReference>
<dbReference type="Pfam" id="PF00809">
    <property type="entry name" value="Pterin_bind"/>
    <property type="match status" value="1"/>
</dbReference>
<reference evidence="11" key="1">
    <citation type="submission" date="2017-04" db="EMBL/GenBank/DDBJ databases">
        <authorList>
            <person name="Varghese N."/>
            <person name="Submissions S."/>
        </authorList>
    </citation>
    <scope>NUCLEOTIDE SEQUENCE [LARGE SCALE GENOMIC DNA]</scope>
    <source>
        <strain evidence="11">RKEM611</strain>
    </source>
</reference>
<evidence type="ECO:0000256" key="2">
    <source>
        <dbReference type="ARBA" id="ARBA00001946"/>
    </source>
</evidence>
<dbReference type="GO" id="GO:0046656">
    <property type="term" value="P:folic acid biosynthetic process"/>
    <property type="evidence" value="ECO:0007669"/>
    <property type="project" value="UniProtKB-KW"/>
</dbReference>
<dbReference type="OrthoDB" id="9811744at2"/>
<evidence type="ECO:0000313" key="10">
    <source>
        <dbReference type="EMBL" id="SMF69892.1"/>
    </source>
</evidence>
<evidence type="ECO:0000256" key="4">
    <source>
        <dbReference type="ARBA" id="ARBA00012458"/>
    </source>
</evidence>
<dbReference type="CDD" id="cd00739">
    <property type="entry name" value="DHPS"/>
    <property type="match status" value="1"/>
</dbReference>
<evidence type="ECO:0000256" key="6">
    <source>
        <dbReference type="ARBA" id="ARBA00022723"/>
    </source>
</evidence>
<comment type="cofactor">
    <cofactor evidence="2">
        <name>Mg(2+)</name>
        <dbReference type="ChEBI" id="CHEBI:18420"/>
    </cofactor>
</comment>
<name>A0A1Y6CR96_9BACT</name>
<sequence>MGVLNLTPDSFSDGGQFLDPDLALDRAWQMVEQGADIIDLGAESSRPGAEYVSEEEEWTRLEPVLNRLKKGGFDCPISVDTNKPNIMTRLHDYGVELVNDIKGGADDETLAVLAKQSMIYIAMHMHKDPKQMQTAPLKGDEAIGEIDSFYDSVSGRLRRAGFADDSIWFDPGIGFGKDDAANLKLIKHSLQHGSQHHLLLGISRKSFMGRLLGLDDPIDRDPPSKMLETCFLMMGIKCIRTHDVEKLSHIKRLLS</sequence>
<dbReference type="Gene3D" id="3.20.20.20">
    <property type="entry name" value="Dihydropteroate synthase-like"/>
    <property type="match status" value="1"/>
</dbReference>
<keyword evidence="7" id="KW-0460">Magnesium</keyword>
<dbReference type="NCBIfam" id="TIGR01496">
    <property type="entry name" value="DHPS"/>
    <property type="match status" value="1"/>
</dbReference>
<dbReference type="EC" id="2.5.1.15" evidence="4"/>
<dbReference type="GO" id="GO:0004156">
    <property type="term" value="F:dihydropteroate synthase activity"/>
    <property type="evidence" value="ECO:0007669"/>
    <property type="project" value="UniProtKB-EC"/>
</dbReference>
<evidence type="ECO:0000256" key="1">
    <source>
        <dbReference type="ARBA" id="ARBA00000012"/>
    </source>
</evidence>
<dbReference type="InterPro" id="IPR011005">
    <property type="entry name" value="Dihydropteroate_synth-like_sf"/>
</dbReference>
<evidence type="ECO:0000259" key="9">
    <source>
        <dbReference type="PROSITE" id="PS50972"/>
    </source>
</evidence>
<keyword evidence="8" id="KW-0289">Folate biosynthesis</keyword>
<dbReference type="InterPro" id="IPR000489">
    <property type="entry name" value="Pterin-binding_dom"/>
</dbReference>
<dbReference type="RefSeq" id="WP_132324077.1">
    <property type="nucleotide sequence ID" value="NZ_FWZT01000025.1"/>
</dbReference>
<dbReference type="InterPro" id="IPR006390">
    <property type="entry name" value="DHP_synth_dom"/>
</dbReference>
<evidence type="ECO:0000256" key="8">
    <source>
        <dbReference type="ARBA" id="ARBA00022909"/>
    </source>
</evidence>
<dbReference type="AlphaFoldDB" id="A0A1Y6CR96"/>
<dbReference type="PROSITE" id="PS50972">
    <property type="entry name" value="PTERIN_BINDING"/>
    <property type="match status" value="1"/>
</dbReference>
<dbReference type="InterPro" id="IPR045031">
    <property type="entry name" value="DHP_synth-like"/>
</dbReference>
<dbReference type="PANTHER" id="PTHR20941:SF1">
    <property type="entry name" value="FOLIC ACID SYNTHESIS PROTEIN FOL1"/>
    <property type="match status" value="1"/>
</dbReference>
<evidence type="ECO:0000256" key="7">
    <source>
        <dbReference type="ARBA" id="ARBA00022842"/>
    </source>
</evidence>
<dbReference type="STRING" id="1513793.SAMN06296036_12563"/>
<protein>
    <recommendedName>
        <fullName evidence="4">dihydropteroate synthase</fullName>
        <ecNumber evidence="4">2.5.1.15</ecNumber>
    </recommendedName>
</protein>
<evidence type="ECO:0000313" key="11">
    <source>
        <dbReference type="Proteomes" id="UP000192907"/>
    </source>
</evidence>
<dbReference type="GO" id="GO:0005829">
    <property type="term" value="C:cytosol"/>
    <property type="evidence" value="ECO:0007669"/>
    <property type="project" value="TreeGrafter"/>
</dbReference>
<dbReference type="GO" id="GO:0046654">
    <property type="term" value="P:tetrahydrofolate biosynthetic process"/>
    <property type="evidence" value="ECO:0007669"/>
    <property type="project" value="TreeGrafter"/>
</dbReference>
<dbReference type="PANTHER" id="PTHR20941">
    <property type="entry name" value="FOLATE SYNTHESIS PROTEINS"/>
    <property type="match status" value="1"/>
</dbReference>
<accession>A0A1Y6CR96</accession>
<organism evidence="10 11">
    <name type="scientific">Pseudobacteriovorax antillogorgiicola</name>
    <dbReference type="NCBI Taxonomy" id="1513793"/>
    <lineage>
        <taxon>Bacteria</taxon>
        <taxon>Pseudomonadati</taxon>
        <taxon>Bdellovibrionota</taxon>
        <taxon>Oligoflexia</taxon>
        <taxon>Oligoflexales</taxon>
        <taxon>Pseudobacteriovoracaceae</taxon>
        <taxon>Pseudobacteriovorax</taxon>
    </lineage>
</organism>
<proteinExistence type="predicted"/>
<gene>
    <name evidence="10" type="ORF">SAMN06296036_12563</name>
</gene>
<feature type="domain" description="Pterin-binding" evidence="9">
    <location>
        <begin position="1"/>
        <end position="255"/>
    </location>
</feature>
<keyword evidence="11" id="KW-1185">Reference proteome</keyword>
<evidence type="ECO:0000256" key="3">
    <source>
        <dbReference type="ARBA" id="ARBA00004763"/>
    </source>
</evidence>
<keyword evidence="5" id="KW-0808">Transferase</keyword>
<comment type="pathway">
    <text evidence="3">Cofactor biosynthesis; tetrahydrofolate biosynthesis; 7,8-dihydrofolate from 2-amino-4-hydroxy-6-hydroxymethyl-7,8-dihydropteridine diphosphate and 4-aminobenzoate: step 1/2.</text>
</comment>
<dbReference type="Proteomes" id="UP000192907">
    <property type="component" value="Unassembled WGS sequence"/>
</dbReference>
<keyword evidence="6" id="KW-0479">Metal-binding</keyword>
<comment type="catalytic activity">
    <reaction evidence="1">
        <text>(7,8-dihydropterin-6-yl)methyl diphosphate + 4-aminobenzoate = 7,8-dihydropteroate + diphosphate</text>
        <dbReference type="Rhea" id="RHEA:19949"/>
        <dbReference type="ChEBI" id="CHEBI:17836"/>
        <dbReference type="ChEBI" id="CHEBI:17839"/>
        <dbReference type="ChEBI" id="CHEBI:33019"/>
        <dbReference type="ChEBI" id="CHEBI:72950"/>
        <dbReference type="EC" id="2.5.1.15"/>
    </reaction>
</comment>